<evidence type="ECO:0000256" key="8">
    <source>
        <dbReference type="PIRSR" id="PIRSR004762-2"/>
    </source>
</evidence>
<evidence type="ECO:0000256" key="5">
    <source>
        <dbReference type="ARBA" id="ARBA00023014"/>
    </source>
</evidence>
<feature type="binding site" evidence="8">
    <location>
        <position position="169"/>
    </location>
    <ligand>
        <name>(3R)-3-methyl-D-ornithine</name>
        <dbReference type="ChEBI" id="CHEBI:64642"/>
    </ligand>
</feature>
<dbReference type="SFLD" id="SFLDS00029">
    <property type="entry name" value="Radical_SAM"/>
    <property type="match status" value="1"/>
</dbReference>
<name>A0A9D5RB43_9FIRM</name>
<organism evidence="10 11">
    <name type="scientific">Ructibacterium gallinarum</name>
    <dbReference type="NCBI Taxonomy" id="2779355"/>
    <lineage>
        <taxon>Bacteria</taxon>
        <taxon>Bacillati</taxon>
        <taxon>Bacillota</taxon>
        <taxon>Clostridia</taxon>
        <taxon>Eubacteriales</taxon>
        <taxon>Oscillospiraceae</taxon>
        <taxon>Ructibacterium</taxon>
    </lineage>
</organism>
<evidence type="ECO:0000256" key="2">
    <source>
        <dbReference type="ARBA" id="ARBA00022691"/>
    </source>
</evidence>
<evidence type="ECO:0000256" key="4">
    <source>
        <dbReference type="ARBA" id="ARBA00023004"/>
    </source>
</evidence>
<feature type="binding site" evidence="8">
    <location>
        <position position="149"/>
    </location>
    <ligand>
        <name>S-adenosyl-L-methionine</name>
        <dbReference type="ChEBI" id="CHEBI:59789"/>
    </ligand>
</feature>
<keyword evidence="4 7" id="KW-0408">Iron</keyword>
<dbReference type="InterPro" id="IPR034422">
    <property type="entry name" value="HydE/PylB-like"/>
</dbReference>
<dbReference type="Gene3D" id="3.20.20.70">
    <property type="entry name" value="Aldolase class I"/>
    <property type="match status" value="1"/>
</dbReference>
<dbReference type="Pfam" id="PF04055">
    <property type="entry name" value="Radical_SAM"/>
    <property type="match status" value="1"/>
</dbReference>
<dbReference type="PANTHER" id="PTHR43726:SF1">
    <property type="entry name" value="BIOTIN SYNTHASE"/>
    <property type="match status" value="1"/>
</dbReference>
<comment type="caution">
    <text evidence="10">The sequence shown here is derived from an EMBL/GenBank/DDBJ whole genome shotgun (WGS) entry which is preliminary data.</text>
</comment>
<accession>A0A9D5RB43</accession>
<evidence type="ECO:0000256" key="1">
    <source>
        <dbReference type="ARBA" id="ARBA00022485"/>
    </source>
</evidence>
<protein>
    <submittedName>
        <fullName evidence="10">[FeFe] hydrogenase H-cluster radical SAM maturase HydE</fullName>
    </submittedName>
</protein>
<dbReference type="InterPro" id="IPR024021">
    <property type="entry name" value="FeFe-hyd_HydE_rSAM"/>
</dbReference>
<feature type="binding site" evidence="8">
    <location>
        <position position="220"/>
    </location>
    <ligand>
        <name>S-adenosyl-L-methionine</name>
        <dbReference type="ChEBI" id="CHEBI:59789"/>
    </ligand>
</feature>
<dbReference type="NCBIfam" id="TIGR03956">
    <property type="entry name" value="rSAM_HydE"/>
    <property type="match status" value="1"/>
</dbReference>
<dbReference type="SMART" id="SM00876">
    <property type="entry name" value="BATS"/>
    <property type="match status" value="1"/>
</dbReference>
<dbReference type="InterPro" id="IPR007197">
    <property type="entry name" value="rSAM"/>
</dbReference>
<dbReference type="PROSITE" id="PS51918">
    <property type="entry name" value="RADICAL_SAM"/>
    <property type="match status" value="1"/>
</dbReference>
<dbReference type="GO" id="GO:0046872">
    <property type="term" value="F:metal ion binding"/>
    <property type="evidence" value="ECO:0007669"/>
    <property type="project" value="UniProtKB-KW"/>
</dbReference>
<dbReference type="InterPro" id="IPR010722">
    <property type="entry name" value="BATS_dom"/>
</dbReference>
<dbReference type="SFLD" id="SFLDG01280">
    <property type="entry name" value="HydE/PylB-like"/>
    <property type="match status" value="1"/>
</dbReference>
<comment type="cofactor">
    <cofactor evidence="7">
        <name>[4Fe-4S] cluster</name>
        <dbReference type="ChEBI" id="CHEBI:49883"/>
    </cofactor>
    <text evidence="7">Binds 1 [4Fe-4S] cluster. The cluster is coordinated with 3 cysteines and an exchangeable S-adenosyl-L-methionine.</text>
</comment>
<keyword evidence="1 7" id="KW-0004">4Fe-4S</keyword>
<dbReference type="PIRSF" id="PIRSF004762">
    <property type="entry name" value="CHP00423"/>
    <property type="match status" value="1"/>
</dbReference>
<keyword evidence="2 7" id="KW-0949">S-adenosyl-L-methionine</keyword>
<dbReference type="EMBL" id="JADCKB010000006">
    <property type="protein sequence ID" value="MBE5039673.1"/>
    <property type="molecule type" value="Genomic_DNA"/>
</dbReference>
<dbReference type="InterPro" id="IPR013785">
    <property type="entry name" value="Aldolase_TIM"/>
</dbReference>
<sequence>MQKKEWAEQIKQFQNGPSQELKKKALQTRLLSYGRGVFLRGLIEFSNYCKNNCYYCGIRAGNHHVCRYRLTQQDILNTCKKGHALGFRTFVLQSGEDPWFDDQKICSIISQIKEMYPDCAITLSIGEKSKETYRAFFAAGADRFLLRHETADATHYRKLHPDVMSLENRKKCLYDLREIGFQVGAGFMVGSPFQTIETLAADMKFLEELQPHMVGLGPFLPHKETPFKDFPPGSLNLTLTMLCLVRIALPNVLLPATTALATLSEQGRALGLACGANVIMPNLSPPEVRGSYSLYDNKKCTGNEAAEEIALLQKEVENDGFFLDFSRGDSRVH</sequence>
<evidence type="ECO:0000256" key="3">
    <source>
        <dbReference type="ARBA" id="ARBA00022723"/>
    </source>
</evidence>
<dbReference type="GO" id="GO:0051539">
    <property type="term" value="F:4 iron, 4 sulfur cluster binding"/>
    <property type="evidence" value="ECO:0007669"/>
    <property type="project" value="UniProtKB-KW"/>
</dbReference>
<dbReference type="SUPFAM" id="SSF102114">
    <property type="entry name" value="Radical SAM enzymes"/>
    <property type="match status" value="1"/>
</dbReference>
<dbReference type="GO" id="GO:0044272">
    <property type="term" value="P:sulfur compound biosynthetic process"/>
    <property type="evidence" value="ECO:0007669"/>
    <property type="project" value="UniProtKB-ARBA"/>
</dbReference>
<gene>
    <name evidence="10" type="primary">hydE</name>
    <name evidence="10" type="ORF">INF28_04255</name>
</gene>
<feature type="binding site" evidence="7">
    <location>
        <position position="56"/>
    </location>
    <ligand>
        <name>[4Fe-4S] cluster</name>
        <dbReference type="ChEBI" id="CHEBI:49883"/>
        <note>4Fe-4S-S-AdoMet</note>
    </ligand>
</feature>
<evidence type="ECO:0000256" key="7">
    <source>
        <dbReference type="PIRSR" id="PIRSR004762-1"/>
    </source>
</evidence>
<evidence type="ECO:0000259" key="9">
    <source>
        <dbReference type="PROSITE" id="PS51918"/>
    </source>
</evidence>
<evidence type="ECO:0000256" key="6">
    <source>
        <dbReference type="ARBA" id="ARBA00034078"/>
    </source>
</evidence>
<dbReference type="AlphaFoldDB" id="A0A9D5RB43"/>
<evidence type="ECO:0000313" key="10">
    <source>
        <dbReference type="EMBL" id="MBE5039673.1"/>
    </source>
</evidence>
<dbReference type="InterPro" id="IPR006638">
    <property type="entry name" value="Elp3/MiaA/NifB-like_rSAM"/>
</dbReference>
<dbReference type="GO" id="GO:0016740">
    <property type="term" value="F:transferase activity"/>
    <property type="evidence" value="ECO:0007669"/>
    <property type="project" value="TreeGrafter"/>
</dbReference>
<evidence type="ECO:0000313" key="11">
    <source>
        <dbReference type="Proteomes" id="UP000806542"/>
    </source>
</evidence>
<dbReference type="SFLD" id="SFLDG01060">
    <property type="entry name" value="BATS_domain_containing"/>
    <property type="match status" value="1"/>
</dbReference>
<dbReference type="CDD" id="cd01335">
    <property type="entry name" value="Radical_SAM"/>
    <property type="match status" value="1"/>
</dbReference>
<dbReference type="SFLD" id="SFLDF00348">
    <property type="entry name" value="FeFe_hydrogenase_maturase_(Hyd"/>
    <property type="match status" value="1"/>
</dbReference>
<feature type="binding site" evidence="8">
    <location>
        <position position="124"/>
    </location>
    <ligand>
        <name>(3R)-3-methyl-D-ornithine</name>
        <dbReference type="ChEBI" id="CHEBI:64642"/>
    </ligand>
</feature>
<feature type="domain" description="Radical SAM core" evidence="9">
    <location>
        <begin position="35"/>
        <end position="254"/>
    </location>
</feature>
<keyword evidence="11" id="KW-1185">Reference proteome</keyword>
<keyword evidence="5 7" id="KW-0411">Iron-sulfur</keyword>
<dbReference type="RefSeq" id="WP_226392231.1">
    <property type="nucleotide sequence ID" value="NZ_JADCKB010000006.1"/>
</dbReference>
<dbReference type="InterPro" id="IPR058240">
    <property type="entry name" value="rSAM_sf"/>
</dbReference>
<feature type="binding site" evidence="7">
    <location>
        <position position="49"/>
    </location>
    <ligand>
        <name>[4Fe-4S] cluster</name>
        <dbReference type="ChEBI" id="CHEBI:49883"/>
        <note>4Fe-4S-S-AdoMet</note>
    </ligand>
</feature>
<proteinExistence type="predicted"/>
<dbReference type="PANTHER" id="PTHR43726">
    <property type="entry name" value="3-METHYLORNITHINE SYNTHASE"/>
    <property type="match status" value="1"/>
</dbReference>
<feature type="binding site" evidence="7">
    <location>
        <position position="53"/>
    </location>
    <ligand>
        <name>[4Fe-4S] cluster</name>
        <dbReference type="ChEBI" id="CHEBI:49883"/>
        <note>4Fe-4S-S-AdoMet</note>
    </ligand>
</feature>
<dbReference type="SMART" id="SM00729">
    <property type="entry name" value="Elp3"/>
    <property type="match status" value="1"/>
</dbReference>
<comment type="cofactor">
    <cofactor evidence="6">
        <name>[2Fe-2S] cluster</name>
        <dbReference type="ChEBI" id="CHEBI:190135"/>
    </cofactor>
</comment>
<dbReference type="GO" id="GO:0042364">
    <property type="term" value="P:water-soluble vitamin biosynthetic process"/>
    <property type="evidence" value="ECO:0007669"/>
    <property type="project" value="UniProtKB-ARBA"/>
</dbReference>
<reference evidence="10" key="1">
    <citation type="submission" date="2020-10" db="EMBL/GenBank/DDBJ databases">
        <title>ChiBAC.</title>
        <authorList>
            <person name="Zenner C."/>
            <person name="Hitch T.C.A."/>
            <person name="Clavel T."/>
        </authorList>
    </citation>
    <scope>NUCLEOTIDE SEQUENCE</scope>
    <source>
        <strain evidence="10">DSM 107454</strain>
    </source>
</reference>
<keyword evidence="3" id="KW-0479">Metal-binding</keyword>
<dbReference type="Proteomes" id="UP000806542">
    <property type="component" value="Unassembled WGS sequence"/>
</dbReference>